<feature type="domain" description="PSP proline-rich" evidence="7">
    <location>
        <begin position="495"/>
        <end position="533"/>
    </location>
</feature>
<evidence type="ECO:0000313" key="8">
    <source>
        <dbReference type="EMBL" id="GLI67171.1"/>
    </source>
</evidence>
<evidence type="ECO:0000256" key="4">
    <source>
        <dbReference type="ARBA" id="ARBA00022833"/>
    </source>
</evidence>
<dbReference type="InterPro" id="IPR052115">
    <property type="entry name" value="NEXT_complex_subunit_ZCCHC8"/>
</dbReference>
<name>A0ABQ5SBD0_9CHLO</name>
<accession>A0ABQ5SBD0</accession>
<feature type="non-terminal residue" evidence="8">
    <location>
        <position position="704"/>
    </location>
</feature>
<feature type="region of interest" description="Disordered" evidence="6">
    <location>
        <begin position="59"/>
        <end position="93"/>
    </location>
</feature>
<keyword evidence="5" id="KW-0539">Nucleus</keyword>
<keyword evidence="4" id="KW-0862">Zinc</keyword>
<proteinExistence type="predicted"/>
<evidence type="ECO:0000313" key="9">
    <source>
        <dbReference type="Proteomes" id="UP001165090"/>
    </source>
</evidence>
<evidence type="ECO:0000256" key="1">
    <source>
        <dbReference type="ARBA" id="ARBA00004123"/>
    </source>
</evidence>
<keyword evidence="3" id="KW-0863">Zinc-finger</keyword>
<evidence type="ECO:0000256" key="6">
    <source>
        <dbReference type="SAM" id="MobiDB-lite"/>
    </source>
</evidence>
<reference evidence="8 9" key="1">
    <citation type="journal article" date="2023" name="IScience">
        <title>Expanded male sex-determining region conserved during the evolution of homothallism in the green alga Volvox.</title>
        <authorList>
            <person name="Yamamoto K."/>
            <person name="Matsuzaki R."/>
            <person name="Mahakham W."/>
            <person name="Heman W."/>
            <person name="Sekimoto H."/>
            <person name="Kawachi M."/>
            <person name="Minakuchi Y."/>
            <person name="Toyoda A."/>
            <person name="Nozaki H."/>
        </authorList>
    </citation>
    <scope>NUCLEOTIDE SEQUENCE [LARGE SCALE GENOMIC DNA]</scope>
    <source>
        <strain evidence="8 9">NIES-4468</strain>
    </source>
</reference>
<dbReference type="PANTHER" id="PTHR13316:SF0">
    <property type="entry name" value="ZINC FINGER CCHC DOMAIN-CONTAINING PROTEIN 8"/>
    <property type="match status" value="1"/>
</dbReference>
<comment type="caution">
    <text evidence="8">The sequence shown here is derived from an EMBL/GenBank/DDBJ whole genome shotgun (WGS) entry which is preliminary data.</text>
</comment>
<dbReference type="PANTHER" id="PTHR13316">
    <property type="entry name" value="ZINC FINGER, CCHC DOMAIN CONTAINING 8"/>
    <property type="match status" value="1"/>
</dbReference>
<feature type="compositionally biased region" description="Basic and acidic residues" evidence="6">
    <location>
        <begin position="81"/>
        <end position="91"/>
    </location>
</feature>
<feature type="region of interest" description="Disordered" evidence="6">
    <location>
        <begin position="161"/>
        <end position="248"/>
    </location>
</feature>
<evidence type="ECO:0000256" key="3">
    <source>
        <dbReference type="ARBA" id="ARBA00022771"/>
    </source>
</evidence>
<feature type="compositionally biased region" description="Low complexity" evidence="6">
    <location>
        <begin position="59"/>
        <end position="80"/>
    </location>
</feature>
<dbReference type="Proteomes" id="UP001165090">
    <property type="component" value="Unassembled WGS sequence"/>
</dbReference>
<gene>
    <name evidence="8" type="ORF">VaNZ11_011384</name>
</gene>
<organism evidence="8 9">
    <name type="scientific">Volvox africanus</name>
    <dbReference type="NCBI Taxonomy" id="51714"/>
    <lineage>
        <taxon>Eukaryota</taxon>
        <taxon>Viridiplantae</taxon>
        <taxon>Chlorophyta</taxon>
        <taxon>core chlorophytes</taxon>
        <taxon>Chlorophyceae</taxon>
        <taxon>CS clade</taxon>
        <taxon>Chlamydomonadales</taxon>
        <taxon>Volvocaceae</taxon>
        <taxon>Volvox</taxon>
    </lineage>
</organism>
<evidence type="ECO:0000256" key="5">
    <source>
        <dbReference type="ARBA" id="ARBA00023242"/>
    </source>
</evidence>
<protein>
    <recommendedName>
        <fullName evidence="7">PSP proline-rich domain-containing protein</fullName>
    </recommendedName>
</protein>
<keyword evidence="9" id="KW-1185">Reference proteome</keyword>
<sequence length="704" mass="74390">MSTFRAPWQECNMPRPVPFPAAHRPSAGPIIPAPSMAKQELEAFLREWCRKHSIPGQIWDPNQQQGQQQQQEMQQVYQGLQHEEQRGDAAADPHNAGLTRERCNPANPGPLWSGSLNISWSLYPQIPSVGQVRCSEQHQWSSHEAAASWRWRDRLWAHDVPVSRSGQGRPTTGSDDSGPVPGGVDPMWQSGAGAETCQGGGGVDTVEKGASSGESGGSARKEERERTPGPGCGKISGVNNGDDNGGGRGHISENGGAASIGCAQREGDRACGGNVGHSVTLDSDTTMRQHSLFNLKDAIAFNLAYQKENNTPPYNRLPVLPLRLGLGLAASALSWPPLTHSSAGWQLLGATSNAVVDHGWRLGPGDGKVHLRPLKRQRMDNNGGNTLGQNFAFVLDRCWNCGSYGHDLQGCIRPRNHAVVDACRRESSWLVRRTARQAVAAQQRGPRKASYRRYFSMATAEEEQEATAAACAEIEAIPACCGNCGDLKRAPLGIRPGGLSTALALALNLSCPSDPPPWLIGMAVHGIPPAYCRGPYIPDATERLAVAMDPPSPEPCDTAAWEEPFSEALCGAPVTAATMAAAESCGQDGNDGCDAVVVQAIELLDGNPGRAAGDGAEVLPPKAMDLGCPKKSTFTDMGTISALEKWVVKQADITAASKGSSGGHMGCCKGDDANGPLVSGLIAALPGLGPDSEGSEGTRSSRAF</sequence>
<dbReference type="Pfam" id="PF04046">
    <property type="entry name" value="PSP"/>
    <property type="match status" value="1"/>
</dbReference>
<dbReference type="InterPro" id="IPR006568">
    <property type="entry name" value="PSP_pro-rich"/>
</dbReference>
<evidence type="ECO:0000259" key="7">
    <source>
        <dbReference type="Pfam" id="PF04046"/>
    </source>
</evidence>
<keyword evidence="2" id="KW-0479">Metal-binding</keyword>
<feature type="compositionally biased region" description="Polar residues" evidence="6">
    <location>
        <begin position="164"/>
        <end position="175"/>
    </location>
</feature>
<comment type="subcellular location">
    <subcellularLocation>
        <location evidence="1">Nucleus</location>
    </subcellularLocation>
</comment>
<evidence type="ECO:0000256" key="2">
    <source>
        <dbReference type="ARBA" id="ARBA00022723"/>
    </source>
</evidence>
<dbReference type="EMBL" id="BSDZ01000078">
    <property type="protein sequence ID" value="GLI67171.1"/>
    <property type="molecule type" value="Genomic_DNA"/>
</dbReference>